<keyword evidence="3" id="KW-1185">Reference proteome</keyword>
<dbReference type="RefSeq" id="WP_310255999.1">
    <property type="nucleotide sequence ID" value="NZ_JAVDWA010000001.1"/>
</dbReference>
<gene>
    <name evidence="2" type="ORF">J2X07_000403</name>
</gene>
<organism evidence="2 3">
    <name type="scientific">Fictibacillus barbaricus</name>
    <dbReference type="NCBI Taxonomy" id="182136"/>
    <lineage>
        <taxon>Bacteria</taxon>
        <taxon>Bacillati</taxon>
        <taxon>Bacillota</taxon>
        <taxon>Bacilli</taxon>
        <taxon>Bacillales</taxon>
        <taxon>Fictibacillaceae</taxon>
        <taxon>Fictibacillus</taxon>
    </lineage>
</organism>
<sequence>MPSKKNFTAVFCLLFGISPVLGMTLKNAIPYSAVIGWGFAVVFLLCAGITASKKTREEYKK</sequence>
<keyword evidence="1" id="KW-0812">Transmembrane</keyword>
<protein>
    <submittedName>
        <fullName evidence="2">Uncharacterized protein</fullName>
    </submittedName>
</protein>
<keyword evidence="1" id="KW-0472">Membrane</keyword>
<evidence type="ECO:0000313" key="2">
    <source>
        <dbReference type="EMBL" id="MDR7071428.1"/>
    </source>
</evidence>
<dbReference type="EMBL" id="JAVDWA010000001">
    <property type="protein sequence ID" value="MDR7071428.1"/>
    <property type="molecule type" value="Genomic_DNA"/>
</dbReference>
<name>A0ABU1TW51_9BACL</name>
<evidence type="ECO:0000313" key="3">
    <source>
        <dbReference type="Proteomes" id="UP001258181"/>
    </source>
</evidence>
<evidence type="ECO:0000256" key="1">
    <source>
        <dbReference type="SAM" id="Phobius"/>
    </source>
</evidence>
<dbReference type="Proteomes" id="UP001258181">
    <property type="component" value="Unassembled WGS sequence"/>
</dbReference>
<comment type="caution">
    <text evidence="2">The sequence shown here is derived from an EMBL/GenBank/DDBJ whole genome shotgun (WGS) entry which is preliminary data.</text>
</comment>
<keyword evidence="1" id="KW-1133">Transmembrane helix</keyword>
<accession>A0ABU1TW51</accession>
<proteinExistence type="predicted"/>
<feature type="transmembrane region" description="Helical" evidence="1">
    <location>
        <begin position="32"/>
        <end position="51"/>
    </location>
</feature>
<reference evidence="2 3" key="1">
    <citation type="submission" date="2023-07" db="EMBL/GenBank/DDBJ databases">
        <title>Sorghum-associated microbial communities from plants grown in Nebraska, USA.</title>
        <authorList>
            <person name="Schachtman D."/>
        </authorList>
    </citation>
    <scope>NUCLEOTIDE SEQUENCE [LARGE SCALE GENOMIC DNA]</scope>
    <source>
        <strain evidence="2 3">BE211</strain>
    </source>
</reference>